<sequence length="84" mass="8957">MNPQSGIGQVVRWDDEGGWGVIDSAVTPGGCWVHFSHVLARGSTYSHLTAGDAVEFTFESLAAAESQDGYSYRAVTVLPRTVSP</sequence>
<gene>
    <name evidence="1" type="ORF">HDA33_000058</name>
</gene>
<proteinExistence type="predicted"/>
<dbReference type="AlphaFoldDB" id="A0A4Y8ZA86"/>
<accession>A0A4Y8ZA86</accession>
<keyword evidence="2" id="KW-1185">Reference proteome</keyword>
<dbReference type="Proteomes" id="UP000567246">
    <property type="component" value="Unassembled WGS sequence"/>
</dbReference>
<name>A0A4Y8ZA86_9MICC</name>
<dbReference type="SUPFAM" id="SSF50249">
    <property type="entry name" value="Nucleic acid-binding proteins"/>
    <property type="match status" value="1"/>
</dbReference>
<dbReference type="RefSeq" id="WP_184169661.1">
    <property type="nucleotide sequence ID" value="NZ_BAABAG010000003.1"/>
</dbReference>
<organism evidence="1 2">
    <name type="scientific">Micrococcus endophyticus</name>
    <dbReference type="NCBI Taxonomy" id="455343"/>
    <lineage>
        <taxon>Bacteria</taxon>
        <taxon>Bacillati</taxon>
        <taxon>Actinomycetota</taxon>
        <taxon>Actinomycetes</taxon>
        <taxon>Micrococcales</taxon>
        <taxon>Micrococcaceae</taxon>
        <taxon>Micrococcus</taxon>
    </lineage>
</organism>
<protein>
    <submittedName>
        <fullName evidence="1">CspA family cold shock protein</fullName>
    </submittedName>
</protein>
<comment type="caution">
    <text evidence="1">The sequence shown here is derived from an EMBL/GenBank/DDBJ whole genome shotgun (WGS) entry which is preliminary data.</text>
</comment>
<evidence type="ECO:0000313" key="1">
    <source>
        <dbReference type="EMBL" id="MBB5847494.1"/>
    </source>
</evidence>
<dbReference type="InterPro" id="IPR012340">
    <property type="entry name" value="NA-bd_OB-fold"/>
</dbReference>
<dbReference type="EMBL" id="JACHMW010000001">
    <property type="protein sequence ID" value="MBB5847494.1"/>
    <property type="molecule type" value="Genomic_DNA"/>
</dbReference>
<dbReference type="Gene3D" id="2.40.50.140">
    <property type="entry name" value="Nucleic acid-binding proteins"/>
    <property type="match status" value="1"/>
</dbReference>
<reference evidence="1 2" key="1">
    <citation type="submission" date="2020-08" db="EMBL/GenBank/DDBJ databases">
        <title>Sequencing the genomes of 1000 actinobacteria strains.</title>
        <authorList>
            <person name="Klenk H.-P."/>
        </authorList>
    </citation>
    <scope>NUCLEOTIDE SEQUENCE [LARGE SCALE GENOMIC DNA]</scope>
    <source>
        <strain evidence="1 2">DSM 17945</strain>
    </source>
</reference>
<evidence type="ECO:0000313" key="2">
    <source>
        <dbReference type="Proteomes" id="UP000567246"/>
    </source>
</evidence>